<evidence type="ECO:0000313" key="2">
    <source>
        <dbReference type="EMBL" id="KIS04066.1"/>
    </source>
</evidence>
<dbReference type="PATRIC" id="fig|1335616.4.peg.267"/>
<dbReference type="PIRSF" id="PIRSF037259">
    <property type="entry name" value="EcsB_ABC"/>
    <property type="match status" value="1"/>
</dbReference>
<dbReference type="AlphaFoldDB" id="A0A0D1ABL1"/>
<feature type="transmembrane region" description="Helical" evidence="1">
    <location>
        <begin position="100"/>
        <end position="124"/>
    </location>
</feature>
<name>A0A0D1ABL1_9LACO</name>
<feature type="transmembrane region" description="Helical" evidence="1">
    <location>
        <begin position="283"/>
        <end position="299"/>
    </location>
</feature>
<sequence>MEKLYNKRRSQHFLLLLRYWRLVFNDHFMIALFVFLGALIWGYSQALDQLTPPIWWARPITIVILLILLQFGRLATLLKPADPVFLLPQSKMMDHYLKQAARYSLLLAELIVVGCTVIVMPFLMSATQTTNWQAGIIIITVMLLKYSWMDFSLLRLYRRNFQQNSIKWLLQWGCPAIILIVTLLVNAIAGMVLALLLLVFTKYQLSQLKHQLFNWRLAVATESQRMLGVYRFFNLFTDVPAVQGTIHRRKYLDFMLTFLNRDKTVFSYLYARGLLRGTEVSGLIVRLTLIGMVIVFFVPEFWLNLILFLLFIYLIAVQIMPFYWQYDSHVFTYLYPIKVETKMKSFKKMMVKIMAIVGGLLWLASLTTQISLTGMGIKLILGILEIWLLGGVYATSRINNKKSK</sequence>
<feature type="transmembrane region" description="Helical" evidence="1">
    <location>
        <begin position="20"/>
        <end position="43"/>
    </location>
</feature>
<gene>
    <name evidence="2" type="primary">escB</name>
    <name evidence="2" type="ORF">WDC_0268</name>
</gene>
<feature type="transmembrane region" description="Helical" evidence="1">
    <location>
        <begin position="370"/>
        <end position="394"/>
    </location>
</feature>
<dbReference type="RefSeq" id="WP_044010002.1">
    <property type="nucleotide sequence ID" value="NZ_AWTT01000004.1"/>
</dbReference>
<keyword evidence="1" id="KW-0812">Transmembrane</keyword>
<dbReference type="Proteomes" id="UP000032279">
    <property type="component" value="Unassembled WGS sequence"/>
</dbReference>
<dbReference type="GO" id="GO:0016020">
    <property type="term" value="C:membrane"/>
    <property type="evidence" value="ECO:0007669"/>
    <property type="project" value="InterPro"/>
</dbReference>
<reference evidence="2 3" key="1">
    <citation type="submission" date="2013-08" db="EMBL/GenBank/DDBJ databases">
        <title>Lactobacillus wasatchii sp. WDC04, a late gas producing bacteria isolated from aged chedder cheese.</title>
        <authorList>
            <person name="Oberg C.J."/>
            <person name="Culumber M."/>
            <person name="McMahon D.J."/>
            <person name="Broadbent J.R."/>
            <person name="Oberg T.S."/>
            <person name="Ortaki F."/>
        </authorList>
    </citation>
    <scope>NUCLEOTIDE SEQUENCE [LARGE SCALE GENOMIC DNA]</scope>
    <source>
        <strain evidence="2 3">WDC04</strain>
    </source>
</reference>
<keyword evidence="3" id="KW-1185">Reference proteome</keyword>
<accession>A0A0D1ABL1</accession>
<dbReference type="OrthoDB" id="2447941at2"/>
<keyword evidence="1" id="KW-0472">Membrane</keyword>
<feature type="transmembrane region" description="Helical" evidence="1">
    <location>
        <begin position="169"/>
        <end position="200"/>
    </location>
</feature>
<organism evidence="2 3">
    <name type="scientific">Paucilactobacillus wasatchensis</name>
    <dbReference type="NCBI Taxonomy" id="1335616"/>
    <lineage>
        <taxon>Bacteria</taxon>
        <taxon>Bacillati</taxon>
        <taxon>Bacillota</taxon>
        <taxon>Bacilli</taxon>
        <taxon>Lactobacillales</taxon>
        <taxon>Lactobacillaceae</taxon>
        <taxon>Paucilactobacillus</taxon>
    </lineage>
</organism>
<feature type="transmembrane region" description="Helical" evidence="1">
    <location>
        <begin position="130"/>
        <end position="148"/>
    </location>
</feature>
<dbReference type="InterPro" id="IPR010288">
    <property type="entry name" value="EcsB_ABC"/>
</dbReference>
<evidence type="ECO:0000313" key="3">
    <source>
        <dbReference type="Proteomes" id="UP000032279"/>
    </source>
</evidence>
<evidence type="ECO:0000256" key="1">
    <source>
        <dbReference type="SAM" id="Phobius"/>
    </source>
</evidence>
<protein>
    <submittedName>
        <fullName evidence="2">ABC transporter, permease protein</fullName>
    </submittedName>
</protein>
<comment type="caution">
    <text evidence="2">The sequence shown here is derived from an EMBL/GenBank/DDBJ whole genome shotgun (WGS) entry which is preliminary data.</text>
</comment>
<keyword evidence="1" id="KW-1133">Transmembrane helix</keyword>
<feature type="transmembrane region" description="Helical" evidence="1">
    <location>
        <begin position="305"/>
        <end position="324"/>
    </location>
</feature>
<dbReference type="STRING" id="1335616.WDC_0268"/>
<dbReference type="Pfam" id="PF05975">
    <property type="entry name" value="EcsB"/>
    <property type="match status" value="1"/>
</dbReference>
<proteinExistence type="predicted"/>
<dbReference type="EMBL" id="AWTT01000004">
    <property type="protein sequence ID" value="KIS04066.1"/>
    <property type="molecule type" value="Genomic_DNA"/>
</dbReference>
<feature type="transmembrane region" description="Helical" evidence="1">
    <location>
        <begin position="55"/>
        <end position="79"/>
    </location>
</feature>